<evidence type="ECO:0000313" key="1">
    <source>
        <dbReference type="EMBL" id="KAJ3538442.1"/>
    </source>
</evidence>
<keyword evidence="2" id="KW-1185">Reference proteome</keyword>
<proteinExistence type="predicted"/>
<gene>
    <name evidence="1" type="ORF">NM208_g5900</name>
</gene>
<protein>
    <submittedName>
        <fullName evidence="1">Uncharacterized protein</fullName>
    </submittedName>
</protein>
<reference evidence="1" key="1">
    <citation type="submission" date="2022-08" db="EMBL/GenBank/DDBJ databases">
        <title>Genome Sequence of Fusarium decemcellulare.</title>
        <authorList>
            <person name="Buettner E."/>
        </authorList>
    </citation>
    <scope>NUCLEOTIDE SEQUENCE</scope>
    <source>
        <strain evidence="1">Babe19</strain>
    </source>
</reference>
<evidence type="ECO:0000313" key="2">
    <source>
        <dbReference type="Proteomes" id="UP001148629"/>
    </source>
</evidence>
<comment type="caution">
    <text evidence="1">The sequence shown here is derived from an EMBL/GenBank/DDBJ whole genome shotgun (WGS) entry which is preliminary data.</text>
</comment>
<sequence length="715" mass="77864">METIYDSRAWQLPAATTGGSASIFDGQQAVFLDEISCADAVAFAKAAEYAGALAPRTPTSWRFKCTGKCKSPPDSCLRRLLEYTSQLKTAAEGRTTAKASISTTPDALFPGIQQSGGCSRSPAWDAIESPSLWFTSINSPVPAPDLCKLLSLPPSDSFVFVDTWEKTTATRLQGTRSHASTAPVWHLSQVEMQCVDKETTIEPITVQTSSNNGTVGTFRYQGQIPLLGNAQDALAYQLFAIGSLRNARVLSVVMCCVELYHTAAKLLEMRDETMANGLDTRVGGLRTSTKDAKFYKITIKGDVLPPKLSGYATCPTSAFEDMCNRESVSGAMRNTSVLAMSLAYDRGVYGGSISGLWALMDAGFMYDYSTGSFSPELGKRISDTFATVRGHDTGDVYLNAHLLDIVTVVACNFTAIKAKAALEDDRKLLSMPCIAVWDDLAAAARYRMADAAFAHVWYDSPGDEVSLVLGGLGCALHDLIDIGPDVACGEVSNLIPSLTGGDLSFEALWSVYVGLLATLEWCAENDPFNTTGLAILLTHWWQLGNLRHRPVALMSRMEPSPAYAVCPEKLTSTPTFNTITRHNGLKFSTGQDVLDSQRLELDRIEVSLKGSGLTELQGLITRLVRPVLDYTDGRVTGLPTEITYCTDVLESCISHRHSEKVRALWGLMLVMWKCGSVWMAVMANTQYTHHGSTNCDRGRVDYNESTWGQAKEDKM</sequence>
<dbReference type="EMBL" id="JANRMS010000519">
    <property type="protein sequence ID" value="KAJ3538442.1"/>
    <property type="molecule type" value="Genomic_DNA"/>
</dbReference>
<accession>A0ACC1SF73</accession>
<organism evidence="1 2">
    <name type="scientific">Fusarium decemcellulare</name>
    <dbReference type="NCBI Taxonomy" id="57161"/>
    <lineage>
        <taxon>Eukaryota</taxon>
        <taxon>Fungi</taxon>
        <taxon>Dikarya</taxon>
        <taxon>Ascomycota</taxon>
        <taxon>Pezizomycotina</taxon>
        <taxon>Sordariomycetes</taxon>
        <taxon>Hypocreomycetidae</taxon>
        <taxon>Hypocreales</taxon>
        <taxon>Nectriaceae</taxon>
        <taxon>Fusarium</taxon>
        <taxon>Fusarium decemcellulare species complex</taxon>
    </lineage>
</organism>
<name>A0ACC1SF73_9HYPO</name>
<dbReference type="Proteomes" id="UP001148629">
    <property type="component" value="Unassembled WGS sequence"/>
</dbReference>